<dbReference type="RefSeq" id="XP_052131939.1">
    <property type="nucleotide sequence ID" value="XM_052275979.1"/>
</dbReference>
<gene>
    <name evidence="3" type="primary">LOC127751836</name>
</gene>
<dbReference type="InterPro" id="IPR014756">
    <property type="entry name" value="Ig_E-set"/>
</dbReference>
<sequence>MLGVTKELQHLVLEYRGEEVGPHTHRTWDSGGTLRLPVMPPSLVGVCRLLQIYYVLKVNLEFERSGDDLQMHFPLTIATVPFRIPNSPQQPNIQYEVASEHVEGGTYIGPEFLLGQVYDGSTSLPQETVVLYRPVYVSVVPKE</sequence>
<evidence type="ECO:0000313" key="2">
    <source>
        <dbReference type="Proteomes" id="UP000504606"/>
    </source>
</evidence>
<dbReference type="Gene3D" id="2.60.40.640">
    <property type="match status" value="1"/>
</dbReference>
<reference evidence="3" key="1">
    <citation type="submission" date="2025-08" db="UniProtKB">
        <authorList>
            <consortium name="RefSeq"/>
        </authorList>
    </citation>
    <scope>IDENTIFICATION</scope>
    <source>
        <tissue evidence="3">Whole organism</tissue>
    </source>
</reference>
<name>A0A9C6XUK6_FRAOC</name>
<dbReference type="GeneID" id="127751836"/>
<organism evidence="2 3">
    <name type="scientific">Frankliniella occidentalis</name>
    <name type="common">Western flower thrips</name>
    <name type="synonym">Euthrips occidentalis</name>
    <dbReference type="NCBI Taxonomy" id="133901"/>
    <lineage>
        <taxon>Eukaryota</taxon>
        <taxon>Metazoa</taxon>
        <taxon>Ecdysozoa</taxon>
        <taxon>Arthropoda</taxon>
        <taxon>Hexapoda</taxon>
        <taxon>Insecta</taxon>
        <taxon>Pterygota</taxon>
        <taxon>Neoptera</taxon>
        <taxon>Paraneoptera</taxon>
        <taxon>Thysanoptera</taxon>
        <taxon>Terebrantia</taxon>
        <taxon>Thripoidea</taxon>
        <taxon>Thripidae</taxon>
        <taxon>Frankliniella</taxon>
    </lineage>
</organism>
<evidence type="ECO:0000313" key="3">
    <source>
        <dbReference type="RefSeq" id="XP_052131939.1"/>
    </source>
</evidence>
<dbReference type="InterPro" id="IPR014752">
    <property type="entry name" value="Arrestin-like_C"/>
</dbReference>
<dbReference type="KEGG" id="foc:127751836"/>
<protein>
    <submittedName>
        <fullName evidence="3">Uncharacterized protein LOC127751836</fullName>
    </submittedName>
</protein>
<dbReference type="Pfam" id="PF02752">
    <property type="entry name" value="Arrestin_C"/>
    <property type="match status" value="1"/>
</dbReference>
<accession>A0A9C6XUK6</accession>
<dbReference type="AlphaFoldDB" id="A0A9C6XUK6"/>
<dbReference type="OrthoDB" id="7785529at2759"/>
<keyword evidence="2" id="KW-1185">Reference proteome</keyword>
<evidence type="ECO:0000259" key="1">
    <source>
        <dbReference type="Pfam" id="PF02752"/>
    </source>
</evidence>
<feature type="domain" description="Arrestin C-terminal-like" evidence="1">
    <location>
        <begin position="6"/>
        <end position="82"/>
    </location>
</feature>
<dbReference type="Proteomes" id="UP000504606">
    <property type="component" value="Unplaced"/>
</dbReference>
<proteinExistence type="predicted"/>
<dbReference type="InterPro" id="IPR011022">
    <property type="entry name" value="Arrestin_C-like"/>
</dbReference>
<dbReference type="SUPFAM" id="SSF81296">
    <property type="entry name" value="E set domains"/>
    <property type="match status" value="1"/>
</dbReference>